<feature type="domain" description="Methyltransferase type 11" evidence="1">
    <location>
        <begin position="2"/>
        <end position="83"/>
    </location>
</feature>
<sequence length="199" mass="22977">IAEYYKKVVATDTSEQQLHLAQPRPNITYAVTPPLITDHLLHSIVGADSSVDLVTVATAVHWFDLPNFYPQVKRVLKKPGGVIAVWAYYKPTVDPTMDAVFERFFVRIYPFYPPSTKWVFEKYESLPFPFAEVESIKMEIEEERTLEEYLGFFRTSYALVGREDLLSEEFCREFEAAWGVPAHVTRTVKFQLFGKIGRV</sequence>
<comment type="caution">
    <text evidence="2">The sequence shown here is derived from an EMBL/GenBank/DDBJ whole genome shotgun (WGS) entry which is preliminary data.</text>
</comment>
<dbReference type="Proteomes" id="UP000824469">
    <property type="component" value="Unassembled WGS sequence"/>
</dbReference>
<evidence type="ECO:0000259" key="1">
    <source>
        <dbReference type="Pfam" id="PF08241"/>
    </source>
</evidence>
<keyword evidence="3" id="KW-1185">Reference proteome</keyword>
<evidence type="ECO:0000313" key="3">
    <source>
        <dbReference type="Proteomes" id="UP000824469"/>
    </source>
</evidence>
<dbReference type="GO" id="GO:0008757">
    <property type="term" value="F:S-adenosylmethionine-dependent methyltransferase activity"/>
    <property type="evidence" value="ECO:0007669"/>
    <property type="project" value="InterPro"/>
</dbReference>
<name>A0AA38FI71_TAXCH</name>
<dbReference type="AlphaFoldDB" id="A0AA38FI71"/>
<organism evidence="2 3">
    <name type="scientific">Taxus chinensis</name>
    <name type="common">Chinese yew</name>
    <name type="synonym">Taxus wallichiana var. chinensis</name>
    <dbReference type="NCBI Taxonomy" id="29808"/>
    <lineage>
        <taxon>Eukaryota</taxon>
        <taxon>Viridiplantae</taxon>
        <taxon>Streptophyta</taxon>
        <taxon>Embryophyta</taxon>
        <taxon>Tracheophyta</taxon>
        <taxon>Spermatophyta</taxon>
        <taxon>Pinopsida</taxon>
        <taxon>Pinidae</taxon>
        <taxon>Conifers II</taxon>
        <taxon>Cupressales</taxon>
        <taxon>Taxaceae</taxon>
        <taxon>Taxus</taxon>
    </lineage>
</organism>
<protein>
    <recommendedName>
        <fullName evidence="1">Methyltransferase type 11 domain-containing protein</fullName>
    </recommendedName>
</protein>
<dbReference type="InterPro" id="IPR029063">
    <property type="entry name" value="SAM-dependent_MTases_sf"/>
</dbReference>
<proteinExistence type="predicted"/>
<dbReference type="EMBL" id="JAHRHJ020000009">
    <property type="protein sequence ID" value="KAH9302952.1"/>
    <property type="molecule type" value="Genomic_DNA"/>
</dbReference>
<dbReference type="PANTHER" id="PTHR44575:SF2">
    <property type="entry name" value="OS01G0589200 PROTEIN"/>
    <property type="match status" value="1"/>
</dbReference>
<reference evidence="2 3" key="1">
    <citation type="journal article" date="2021" name="Nat. Plants">
        <title>The Taxus genome provides insights into paclitaxel biosynthesis.</title>
        <authorList>
            <person name="Xiong X."/>
            <person name="Gou J."/>
            <person name="Liao Q."/>
            <person name="Li Y."/>
            <person name="Zhou Q."/>
            <person name="Bi G."/>
            <person name="Li C."/>
            <person name="Du R."/>
            <person name="Wang X."/>
            <person name="Sun T."/>
            <person name="Guo L."/>
            <person name="Liang H."/>
            <person name="Lu P."/>
            <person name="Wu Y."/>
            <person name="Zhang Z."/>
            <person name="Ro D.K."/>
            <person name="Shang Y."/>
            <person name="Huang S."/>
            <person name="Yan J."/>
        </authorList>
    </citation>
    <scope>NUCLEOTIDE SEQUENCE [LARGE SCALE GENOMIC DNA]</scope>
    <source>
        <strain evidence="2">Ta-2019</strain>
    </source>
</reference>
<dbReference type="PANTHER" id="PTHR44575">
    <property type="entry name" value="OS01G0589200 PROTEIN"/>
    <property type="match status" value="1"/>
</dbReference>
<dbReference type="Gene3D" id="3.40.50.150">
    <property type="entry name" value="Vaccinia Virus protein VP39"/>
    <property type="match status" value="1"/>
</dbReference>
<gene>
    <name evidence="2" type="ORF">KI387_014535</name>
</gene>
<accession>A0AA38FI71</accession>
<dbReference type="SUPFAM" id="SSF53335">
    <property type="entry name" value="S-adenosyl-L-methionine-dependent methyltransferases"/>
    <property type="match status" value="1"/>
</dbReference>
<dbReference type="Pfam" id="PF08241">
    <property type="entry name" value="Methyltransf_11"/>
    <property type="match status" value="1"/>
</dbReference>
<feature type="non-terminal residue" evidence="2">
    <location>
        <position position="1"/>
    </location>
</feature>
<dbReference type="InterPro" id="IPR013216">
    <property type="entry name" value="Methyltransf_11"/>
</dbReference>
<evidence type="ECO:0000313" key="2">
    <source>
        <dbReference type="EMBL" id="KAH9302952.1"/>
    </source>
</evidence>